<dbReference type="AlphaFoldDB" id="A0AAP0C8S0"/>
<reference evidence="4 5" key="1">
    <citation type="submission" date="2024-04" db="EMBL/GenBank/DDBJ databases">
        <title>The reference genome of an endangered Asteraceae, Deinandra increscens subsp. villosa, native to the Central Coast of California.</title>
        <authorList>
            <person name="Guilliams M."/>
            <person name="Hasenstab-Lehman K."/>
            <person name="Meyer R."/>
            <person name="Mcevoy S."/>
        </authorList>
    </citation>
    <scope>NUCLEOTIDE SEQUENCE [LARGE SCALE GENOMIC DNA]</scope>
    <source>
        <tissue evidence="4">Leaf</tissue>
    </source>
</reference>
<dbReference type="PANTHER" id="PTHR31623:SF70">
    <property type="entry name" value="TRANSFERASE, CHLORAMPHENICOL ACETYLTRANSFERASE-LIKE DOMAIN PROTEIN"/>
    <property type="match status" value="1"/>
</dbReference>
<keyword evidence="5" id="KW-1185">Reference proteome</keyword>
<proteinExistence type="inferred from homology"/>
<evidence type="ECO:0000313" key="5">
    <source>
        <dbReference type="Proteomes" id="UP001408789"/>
    </source>
</evidence>
<accession>A0AAP0C8S0</accession>
<dbReference type="InterPro" id="IPR023213">
    <property type="entry name" value="CAT-like_dom_sf"/>
</dbReference>
<evidence type="ECO:0000256" key="2">
    <source>
        <dbReference type="ARBA" id="ARBA00022679"/>
    </source>
</evidence>
<dbReference type="Gene3D" id="3.30.559.10">
    <property type="entry name" value="Chloramphenicol acetyltransferase-like domain"/>
    <property type="match status" value="2"/>
</dbReference>
<keyword evidence="3" id="KW-0012">Acyltransferase</keyword>
<evidence type="ECO:0008006" key="6">
    <source>
        <dbReference type="Google" id="ProtNLM"/>
    </source>
</evidence>
<dbReference type="EMBL" id="JBCNJP010006456">
    <property type="protein sequence ID" value="KAK9049502.1"/>
    <property type="molecule type" value="Genomic_DNA"/>
</dbReference>
<comment type="caution">
    <text evidence="4">The sequence shown here is derived from an EMBL/GenBank/DDBJ whole genome shotgun (WGS) entry which is preliminary data.</text>
</comment>
<sequence length="433" mass="48030">MTMEFEKQSSKFIKPLIPTPPTLRHYKMGSIDELAPFMNVSVVLFFSGNRNRNPLFFVHLEKSLEKTLTRLYPLAGRYVQESRIIDCNDAGVEFIYTKSNIKLQDLIGSEVNARLADEFVSFTTRAIYVQVTDPLLAVQVTSFECGGVAIGVSGTHKLVDASTLCTFLNEWGAMNREENETEFTGPGFNSSSLFPARHVAVLVPLPPLSDDDMVNKYTRKKVWFSGSQISKMKAMAVASGKSTCRLSKVQLVQAIIWKALIGVDRVTHGYRRESLLYQPVNLRDKMASSILKDSCGNLWGVCATEPTMLETTEELANLLNDSIKKTVNTFSKSYHDSEQGRAVVLDSLLKTSNIPESTNINMIPVTSWCKIPFYEVDFGFGKPVWATPGAVPKKNTASLMDDAEGNGVEAYIVLEAKDVPYFEEALDANVLGA</sequence>
<dbReference type="GO" id="GO:0016746">
    <property type="term" value="F:acyltransferase activity"/>
    <property type="evidence" value="ECO:0007669"/>
    <property type="project" value="UniProtKB-KW"/>
</dbReference>
<evidence type="ECO:0000313" key="4">
    <source>
        <dbReference type="EMBL" id="KAK9049502.1"/>
    </source>
</evidence>
<name>A0AAP0C8S0_9ASTR</name>
<dbReference type="Pfam" id="PF02458">
    <property type="entry name" value="Transferase"/>
    <property type="match status" value="1"/>
</dbReference>
<keyword evidence="2" id="KW-0808">Transferase</keyword>
<evidence type="ECO:0000256" key="3">
    <source>
        <dbReference type="ARBA" id="ARBA00023315"/>
    </source>
</evidence>
<gene>
    <name evidence="4" type="ORF">SSX86_031533</name>
</gene>
<dbReference type="PANTHER" id="PTHR31623">
    <property type="entry name" value="F21J9.9"/>
    <property type="match status" value="1"/>
</dbReference>
<protein>
    <recommendedName>
        <fullName evidence="6">Transferase, Chloramphenicol acetyltransferase-like domain protein</fullName>
    </recommendedName>
</protein>
<evidence type="ECO:0000256" key="1">
    <source>
        <dbReference type="ARBA" id="ARBA00009861"/>
    </source>
</evidence>
<comment type="similarity">
    <text evidence="1">Belongs to the plant acyltransferase family.</text>
</comment>
<organism evidence="4 5">
    <name type="scientific">Deinandra increscens subsp. villosa</name>
    <dbReference type="NCBI Taxonomy" id="3103831"/>
    <lineage>
        <taxon>Eukaryota</taxon>
        <taxon>Viridiplantae</taxon>
        <taxon>Streptophyta</taxon>
        <taxon>Embryophyta</taxon>
        <taxon>Tracheophyta</taxon>
        <taxon>Spermatophyta</taxon>
        <taxon>Magnoliopsida</taxon>
        <taxon>eudicotyledons</taxon>
        <taxon>Gunneridae</taxon>
        <taxon>Pentapetalae</taxon>
        <taxon>asterids</taxon>
        <taxon>campanulids</taxon>
        <taxon>Asterales</taxon>
        <taxon>Asteraceae</taxon>
        <taxon>Asteroideae</taxon>
        <taxon>Heliantheae alliance</taxon>
        <taxon>Madieae</taxon>
        <taxon>Madiinae</taxon>
        <taxon>Deinandra</taxon>
    </lineage>
</organism>
<dbReference type="Proteomes" id="UP001408789">
    <property type="component" value="Unassembled WGS sequence"/>
</dbReference>